<dbReference type="EMBL" id="CM042010">
    <property type="protein sequence ID" value="KAI3782878.1"/>
    <property type="molecule type" value="Genomic_DNA"/>
</dbReference>
<gene>
    <name evidence="1" type="ORF">L2E82_12936</name>
</gene>
<reference evidence="1 2" key="2">
    <citation type="journal article" date="2022" name="Mol. Ecol. Resour.">
        <title>The genomes of chicory, endive, great burdock and yacon provide insights into Asteraceae paleo-polyploidization history and plant inulin production.</title>
        <authorList>
            <person name="Fan W."/>
            <person name="Wang S."/>
            <person name="Wang H."/>
            <person name="Wang A."/>
            <person name="Jiang F."/>
            <person name="Liu H."/>
            <person name="Zhao H."/>
            <person name="Xu D."/>
            <person name="Zhang Y."/>
        </authorList>
    </citation>
    <scope>NUCLEOTIDE SEQUENCE [LARGE SCALE GENOMIC DNA]</scope>
    <source>
        <strain evidence="2">cv. Punajuju</strain>
        <tissue evidence="1">Leaves</tissue>
    </source>
</reference>
<proteinExistence type="predicted"/>
<dbReference type="Proteomes" id="UP001055811">
    <property type="component" value="Linkage Group LG02"/>
</dbReference>
<protein>
    <submittedName>
        <fullName evidence="1">Uncharacterized protein</fullName>
    </submittedName>
</protein>
<accession>A0ACB9GI77</accession>
<organism evidence="1 2">
    <name type="scientific">Cichorium intybus</name>
    <name type="common">Chicory</name>
    <dbReference type="NCBI Taxonomy" id="13427"/>
    <lineage>
        <taxon>Eukaryota</taxon>
        <taxon>Viridiplantae</taxon>
        <taxon>Streptophyta</taxon>
        <taxon>Embryophyta</taxon>
        <taxon>Tracheophyta</taxon>
        <taxon>Spermatophyta</taxon>
        <taxon>Magnoliopsida</taxon>
        <taxon>eudicotyledons</taxon>
        <taxon>Gunneridae</taxon>
        <taxon>Pentapetalae</taxon>
        <taxon>asterids</taxon>
        <taxon>campanulids</taxon>
        <taxon>Asterales</taxon>
        <taxon>Asteraceae</taxon>
        <taxon>Cichorioideae</taxon>
        <taxon>Cichorieae</taxon>
        <taxon>Cichoriinae</taxon>
        <taxon>Cichorium</taxon>
    </lineage>
</organism>
<evidence type="ECO:0000313" key="1">
    <source>
        <dbReference type="EMBL" id="KAI3782878.1"/>
    </source>
</evidence>
<reference evidence="2" key="1">
    <citation type="journal article" date="2022" name="Mol. Ecol. Resour.">
        <title>The genomes of chicory, endive, great burdock and yacon provide insights into Asteraceae palaeo-polyploidization history and plant inulin production.</title>
        <authorList>
            <person name="Fan W."/>
            <person name="Wang S."/>
            <person name="Wang H."/>
            <person name="Wang A."/>
            <person name="Jiang F."/>
            <person name="Liu H."/>
            <person name="Zhao H."/>
            <person name="Xu D."/>
            <person name="Zhang Y."/>
        </authorList>
    </citation>
    <scope>NUCLEOTIDE SEQUENCE [LARGE SCALE GENOMIC DNA]</scope>
    <source>
        <strain evidence="2">cv. Punajuju</strain>
    </source>
</reference>
<keyword evidence="2" id="KW-1185">Reference proteome</keyword>
<evidence type="ECO:0000313" key="2">
    <source>
        <dbReference type="Proteomes" id="UP001055811"/>
    </source>
</evidence>
<comment type="caution">
    <text evidence="1">The sequence shown here is derived from an EMBL/GenBank/DDBJ whole genome shotgun (WGS) entry which is preliminary data.</text>
</comment>
<name>A0ACB9GI77_CICIN</name>
<sequence length="779" mass="88214">MMRILTRVAESLGHTVLGWRTVPTDNSGLGKSAIQTKPVIEQVFLTPTSRSKADFEQHMYILRRVSLVAIQAALNLQHGGIRDFYICSLSSRSTGIYVNDVKGKGGFVYEAHAGLCLETQGFPDAVNNRNFPSQIEKRRKIPLNLPLYCSSPMLTQGPWFRMCNISYAEILDHQQAVKELSDIGTRLICGKNKVATGSKEKEKFTMILPNLGCLAKLPLSLKRLTEGLKPTRRPEDNDIYRIFTNVMCLHPPKVLEENELSSVDLLHVNTDGVILQQRSDRLNLPRESLEIAILTLTEQESISKKPAQNLKILAKDESVMEKYVDFRSYGGLADWKHCLYNLICGLMLAEAAKKPVHAVLSLSISRSSMAKKRERHQNPEPFLSDDTNKSVSKKRTKPAKQHQHEEKLISAGMSSKILKEALIQQKEIQEETDAENPNNIVFPEEPITQTQVDEEDDVDNFAGFSDNHSQFGGHEEEINEDEEKLLEAFFSKDAGPQKTLADVILDKIKRKDQMPPGLSAVIQPLPKLDDSIIEIYKSVGEIFKKYTSGKLPLAFKSIPAKHNWEELLYLTEPEKWSPNAVYQATRILASNMSSTLKKAVYKPSAFHKGILFPLCASNCNLREAVIIGSILQKVSIPPLHSSAALMKLAEMEYGGTTSYFIKLLVEKKYALPYRVIDAMVAHFMRFCEDSRDMPVIWHQSLLAFMQRYKHELTKDQKDDINYLVKKQRHKLVTPEILRELNNSRLRGEKEDDLMVLLEDLDVNFLIQSLNNAQSVKLLT</sequence>